<organism evidence="4">
    <name type="scientific">Triticum aestivum</name>
    <name type="common">Wheat</name>
    <dbReference type="NCBI Taxonomy" id="4565"/>
    <lineage>
        <taxon>Eukaryota</taxon>
        <taxon>Viridiplantae</taxon>
        <taxon>Streptophyta</taxon>
        <taxon>Embryophyta</taxon>
        <taxon>Tracheophyta</taxon>
        <taxon>Spermatophyta</taxon>
        <taxon>Magnoliopsida</taxon>
        <taxon>Liliopsida</taxon>
        <taxon>Poales</taxon>
        <taxon>Poaceae</taxon>
        <taxon>BOP clade</taxon>
        <taxon>Pooideae</taxon>
        <taxon>Triticodae</taxon>
        <taxon>Triticeae</taxon>
        <taxon>Triticinae</taxon>
        <taxon>Triticum</taxon>
    </lineage>
</organism>
<keyword evidence="5" id="KW-1185">Reference proteome</keyword>
<evidence type="ECO:0000256" key="2">
    <source>
        <dbReference type="ARBA" id="ARBA00022690"/>
    </source>
</evidence>
<dbReference type="AlphaFoldDB" id="A0A3B6PVY2"/>
<reference evidence="4" key="2">
    <citation type="submission" date="2018-10" db="UniProtKB">
        <authorList>
            <consortium name="EnsemblPlants"/>
        </authorList>
    </citation>
    <scope>IDENTIFICATION</scope>
</reference>
<dbReference type="GO" id="GO:0004867">
    <property type="term" value="F:serine-type endopeptidase inhibitor activity"/>
    <property type="evidence" value="ECO:0007669"/>
    <property type="project" value="UniProtKB-KW"/>
</dbReference>
<evidence type="ECO:0000313" key="4">
    <source>
        <dbReference type="EnsemblPlants" id="TraesCS6B02G466200.1"/>
    </source>
</evidence>
<dbReference type="InterPro" id="IPR036354">
    <property type="entry name" value="Prot_inh_pot1_sf"/>
</dbReference>
<evidence type="ECO:0000256" key="1">
    <source>
        <dbReference type="ARBA" id="ARBA00008210"/>
    </source>
</evidence>
<sequence>MPGPVPESWPGLIGVEVNAAVQIISRERPDIRIARVLPPGEAPSPPPQDQVRVIIYNDVSQGRYVVVPPAPYIG</sequence>
<comment type="similarity">
    <text evidence="1">Belongs to the protease inhibitor I13 (potato type I serine protease inhibitor) family.</text>
</comment>
<keyword evidence="2" id="KW-0646">Protease inhibitor</keyword>
<keyword evidence="3" id="KW-0722">Serine protease inhibitor</keyword>
<dbReference type="OrthoDB" id="582586at2759"/>
<evidence type="ECO:0000313" key="5">
    <source>
        <dbReference type="Proteomes" id="UP000019116"/>
    </source>
</evidence>
<dbReference type="Pfam" id="PF00280">
    <property type="entry name" value="potato_inhibit"/>
    <property type="match status" value="1"/>
</dbReference>
<dbReference type="InterPro" id="IPR000864">
    <property type="entry name" value="Prot_inh_pot1"/>
</dbReference>
<name>A0A3B6PVY2_WHEAT</name>
<dbReference type="SUPFAM" id="SSF54654">
    <property type="entry name" value="CI-2 family of serine protease inhibitors"/>
    <property type="match status" value="1"/>
</dbReference>
<accession>A0A3B6PVY2</accession>
<dbReference type="GO" id="GO:0009611">
    <property type="term" value="P:response to wounding"/>
    <property type="evidence" value="ECO:0007669"/>
    <property type="project" value="InterPro"/>
</dbReference>
<dbReference type="SMR" id="A0A3B6PVY2"/>
<protein>
    <submittedName>
        <fullName evidence="4">Uncharacterized protein</fullName>
    </submittedName>
</protein>
<evidence type="ECO:0000256" key="3">
    <source>
        <dbReference type="ARBA" id="ARBA00022900"/>
    </source>
</evidence>
<dbReference type="Gramene" id="TraesCS6B03G1296200.1">
    <property type="protein sequence ID" value="TraesCS6B03G1296200.1.CDS"/>
    <property type="gene ID" value="TraesCS6B03G1296200"/>
</dbReference>
<dbReference type="Gramene" id="TraesCS6B02G466200.1">
    <property type="protein sequence ID" value="TraesCS6B02G466200.1"/>
    <property type="gene ID" value="TraesCS6B02G466200"/>
</dbReference>
<dbReference type="Gene3D" id="3.30.10.10">
    <property type="entry name" value="Trypsin Inhibitor V, subunit A"/>
    <property type="match status" value="1"/>
</dbReference>
<proteinExistence type="inferred from homology"/>
<reference evidence="4" key="1">
    <citation type="submission" date="2018-08" db="EMBL/GenBank/DDBJ databases">
        <authorList>
            <person name="Rossello M."/>
        </authorList>
    </citation>
    <scope>NUCLEOTIDE SEQUENCE [LARGE SCALE GENOMIC DNA]</scope>
    <source>
        <strain evidence="4">cv. Chinese Spring</strain>
    </source>
</reference>
<dbReference type="Proteomes" id="UP000019116">
    <property type="component" value="Chromosome 6B"/>
</dbReference>
<dbReference type="EnsemblPlants" id="TraesCS6B02G466200.1">
    <property type="protein sequence ID" value="TraesCS6B02G466200.1"/>
    <property type="gene ID" value="TraesCS6B02G466200"/>
</dbReference>